<reference evidence="8" key="1">
    <citation type="submission" date="2025-08" db="UniProtKB">
        <authorList>
            <consortium name="RefSeq"/>
        </authorList>
    </citation>
    <scope>IDENTIFICATION</scope>
    <source>
        <strain evidence="8">Wakin</strain>
        <tissue evidence="8">Muscle</tissue>
    </source>
</reference>
<dbReference type="PANTHER" id="PTHR12011">
    <property type="entry name" value="ADHESION G-PROTEIN COUPLED RECEPTOR"/>
    <property type="match status" value="1"/>
</dbReference>
<evidence type="ECO:0000313" key="7">
    <source>
        <dbReference type="Proteomes" id="UP000515129"/>
    </source>
</evidence>
<feature type="domain" description="G-protein coupled receptors family 2 profile 2" evidence="6">
    <location>
        <begin position="1"/>
        <end position="108"/>
    </location>
</feature>
<gene>
    <name evidence="8" type="primary">LOC113100071</name>
</gene>
<feature type="transmembrane region" description="Helical" evidence="5">
    <location>
        <begin position="84"/>
        <end position="107"/>
    </location>
</feature>
<dbReference type="GO" id="GO:0004930">
    <property type="term" value="F:G protein-coupled receptor activity"/>
    <property type="evidence" value="ECO:0007669"/>
    <property type="project" value="InterPro"/>
</dbReference>
<dbReference type="GO" id="GO:0007189">
    <property type="term" value="P:adenylate cyclase-activating G protein-coupled receptor signaling pathway"/>
    <property type="evidence" value="ECO:0007669"/>
    <property type="project" value="TreeGrafter"/>
</dbReference>
<keyword evidence="3 5" id="KW-1133">Transmembrane helix</keyword>
<protein>
    <submittedName>
        <fullName evidence="8">CD97 antigen-like</fullName>
    </submittedName>
</protein>
<evidence type="ECO:0000256" key="1">
    <source>
        <dbReference type="ARBA" id="ARBA00004141"/>
    </source>
</evidence>
<dbReference type="OrthoDB" id="1100386at2759"/>
<keyword evidence="4 5" id="KW-0472">Membrane</keyword>
<evidence type="ECO:0000256" key="3">
    <source>
        <dbReference type="ARBA" id="ARBA00022989"/>
    </source>
</evidence>
<keyword evidence="2 5" id="KW-0812">Transmembrane</keyword>
<evidence type="ECO:0000256" key="4">
    <source>
        <dbReference type="ARBA" id="ARBA00023136"/>
    </source>
</evidence>
<evidence type="ECO:0000313" key="8">
    <source>
        <dbReference type="RefSeq" id="XP_026120723.1"/>
    </source>
</evidence>
<feature type="transmembrane region" description="Helical" evidence="5">
    <location>
        <begin position="13"/>
        <end position="33"/>
    </location>
</feature>
<accession>A0A6P6PHX0</accession>
<dbReference type="RefSeq" id="XP_026120723.1">
    <property type="nucleotide sequence ID" value="XM_026264938.1"/>
</dbReference>
<organism evidence="7 8">
    <name type="scientific">Carassius auratus</name>
    <name type="common">Goldfish</name>
    <dbReference type="NCBI Taxonomy" id="7957"/>
    <lineage>
        <taxon>Eukaryota</taxon>
        <taxon>Metazoa</taxon>
        <taxon>Chordata</taxon>
        <taxon>Craniata</taxon>
        <taxon>Vertebrata</taxon>
        <taxon>Euteleostomi</taxon>
        <taxon>Actinopterygii</taxon>
        <taxon>Neopterygii</taxon>
        <taxon>Teleostei</taxon>
        <taxon>Ostariophysi</taxon>
        <taxon>Cypriniformes</taxon>
        <taxon>Cyprinidae</taxon>
        <taxon>Cyprininae</taxon>
        <taxon>Carassius</taxon>
    </lineage>
</organism>
<dbReference type="KEGG" id="caua:113100071"/>
<feature type="non-terminal residue" evidence="8">
    <location>
        <position position="1"/>
    </location>
</feature>
<evidence type="ECO:0000256" key="5">
    <source>
        <dbReference type="SAM" id="Phobius"/>
    </source>
</evidence>
<dbReference type="GO" id="GO:0005886">
    <property type="term" value="C:plasma membrane"/>
    <property type="evidence" value="ECO:0007669"/>
    <property type="project" value="TreeGrafter"/>
</dbReference>
<dbReference type="GO" id="GO:0007166">
    <property type="term" value="P:cell surface receptor signaling pathway"/>
    <property type="evidence" value="ECO:0007669"/>
    <property type="project" value="InterPro"/>
</dbReference>
<dbReference type="GeneID" id="113100071"/>
<dbReference type="PROSITE" id="PS50261">
    <property type="entry name" value="G_PROTEIN_RECEP_F2_4"/>
    <property type="match status" value="1"/>
</dbReference>
<dbReference type="AlphaFoldDB" id="A0A6P6PHX0"/>
<dbReference type="Pfam" id="PF00002">
    <property type="entry name" value="7tm_2"/>
    <property type="match status" value="1"/>
</dbReference>
<dbReference type="SUPFAM" id="SSF81321">
    <property type="entry name" value="Family A G protein-coupled receptor-like"/>
    <property type="match status" value="1"/>
</dbReference>
<proteinExistence type="predicted"/>
<dbReference type="Gene3D" id="1.20.1070.10">
    <property type="entry name" value="Rhodopsin 7-helix transmembrane proteins"/>
    <property type="match status" value="1"/>
</dbReference>
<dbReference type="InterPro" id="IPR000832">
    <property type="entry name" value="GPCR_2_secretin-like"/>
</dbReference>
<name>A0A6P6PHX0_CARAU</name>
<dbReference type="PANTHER" id="PTHR12011:SF433">
    <property type="entry name" value="ADHESION G PROTEIN-COUPLED RECEPTOR E1-LIKE-RELATED"/>
    <property type="match status" value="1"/>
</dbReference>
<evidence type="ECO:0000256" key="2">
    <source>
        <dbReference type="ARBA" id="ARBA00022692"/>
    </source>
</evidence>
<comment type="subcellular location">
    <subcellularLocation>
        <location evidence="1">Membrane</location>
        <topology evidence="1">Multi-pass membrane protein</topology>
    </subcellularLocation>
</comment>
<dbReference type="Proteomes" id="UP000515129">
    <property type="component" value="Unplaced"/>
</dbReference>
<dbReference type="InterPro" id="IPR017981">
    <property type="entry name" value="GPCR_2-like_7TM"/>
</dbReference>
<sequence length="152" mass="17286">LLALSRSLLHLEFFVPVCIVMSLNCFFFIITVWKLAQKLSSLNPDLSSLHKIRSFTVTAVAQLCVLGGTWVFGFFLFQEDGTEVMLYLFTILNSLQGAFIFIMHCLLSKPVRTEYYTLFVRMCPHKKKVEYSISSISGKPLRSEDSTGESKI</sequence>
<feature type="transmembrane region" description="Helical" evidence="5">
    <location>
        <begin position="54"/>
        <end position="78"/>
    </location>
</feature>
<keyword evidence="7" id="KW-1185">Reference proteome</keyword>
<evidence type="ECO:0000259" key="6">
    <source>
        <dbReference type="PROSITE" id="PS50261"/>
    </source>
</evidence>